<reference evidence="12 13" key="1">
    <citation type="submission" date="2017-09" db="EMBL/GenBank/DDBJ databases">
        <title>Genomics of the genus Arcobacter.</title>
        <authorList>
            <person name="Perez-Cataluna A."/>
            <person name="Figueras M.J."/>
            <person name="Salas-Masso N."/>
        </authorList>
    </citation>
    <scope>NUCLEOTIDE SEQUENCE [LARGE SCALE GENOMIC DNA]</scope>
    <source>
        <strain evidence="12 13">F156-34</strain>
    </source>
</reference>
<accession>A0A4Q1AU24</accession>
<evidence type="ECO:0000256" key="3">
    <source>
        <dbReference type="ARBA" id="ARBA00022452"/>
    </source>
</evidence>
<keyword evidence="7" id="KW-0408">Iron</keyword>
<dbReference type="InterPro" id="IPR036942">
    <property type="entry name" value="Beta-barrel_TonB_sf"/>
</dbReference>
<comment type="caution">
    <text evidence="12">The sequence shown here is derived from an EMBL/GenBank/DDBJ whole genome shotgun (WGS) entry which is preliminary data.</text>
</comment>
<keyword evidence="8" id="KW-0406">Ion transport</keyword>
<keyword evidence="9" id="KW-0472">Membrane</keyword>
<evidence type="ECO:0000313" key="13">
    <source>
        <dbReference type="Proteomes" id="UP000289718"/>
    </source>
</evidence>
<keyword evidence="3" id="KW-1134">Transmembrane beta strand</keyword>
<keyword evidence="6 11" id="KW-0732">Signal</keyword>
<dbReference type="GO" id="GO:0009279">
    <property type="term" value="C:cell outer membrane"/>
    <property type="evidence" value="ECO:0007669"/>
    <property type="project" value="UniProtKB-SubCell"/>
</dbReference>
<proteinExistence type="predicted"/>
<organism evidence="12 13">
    <name type="scientific">Halarcobacter mediterraneus</name>
    <dbReference type="NCBI Taxonomy" id="2023153"/>
    <lineage>
        <taxon>Bacteria</taxon>
        <taxon>Pseudomonadati</taxon>
        <taxon>Campylobacterota</taxon>
        <taxon>Epsilonproteobacteria</taxon>
        <taxon>Campylobacterales</taxon>
        <taxon>Arcobacteraceae</taxon>
        <taxon>Halarcobacter</taxon>
    </lineage>
</organism>
<keyword evidence="13" id="KW-1185">Reference proteome</keyword>
<dbReference type="SUPFAM" id="SSF56935">
    <property type="entry name" value="Porins"/>
    <property type="match status" value="1"/>
</dbReference>
<evidence type="ECO:0000256" key="9">
    <source>
        <dbReference type="ARBA" id="ARBA00023136"/>
    </source>
</evidence>
<evidence type="ECO:0000256" key="6">
    <source>
        <dbReference type="ARBA" id="ARBA00022729"/>
    </source>
</evidence>
<keyword evidence="4" id="KW-0410">Iron transport</keyword>
<evidence type="ECO:0000256" key="7">
    <source>
        <dbReference type="ARBA" id="ARBA00023004"/>
    </source>
</evidence>
<dbReference type="InterPro" id="IPR039426">
    <property type="entry name" value="TonB-dep_rcpt-like"/>
</dbReference>
<dbReference type="Gene3D" id="2.40.170.20">
    <property type="entry name" value="TonB-dependent receptor, beta-barrel domain"/>
    <property type="match status" value="1"/>
</dbReference>
<keyword evidence="10" id="KW-0998">Cell outer membrane</keyword>
<sequence length="409" mass="48542">MSKSIFLFFTFFLLSTKLLAEENTYEFVDTYNGFNDKLKWVNLDKEEAEFKMGKEDDFFKYMLNYKLKKAGYQSDDNTYTKYNDLYDEENMYNLLFNNYMYLNNEIWLDINMQYKDSIGSNYIASSIYRKKDISQESNIKLYYKPYSFLTTSLSFEGTNIDTIGHKSDYKVFKDNKNKKFSFNVKSDFDFFSIDTSLYQINRDYIYRKEKELDNDYIETSDKRYKGISLSLSKEVQNSYSIKTSFFKVDRDYNYIYDEEEDNSFKNIEEDYQGVELSLSKNLSEDIKVTTSAKVTDIEVTNSNLDYLIGKKPKYSPEKKADVSLEYSLKNIKFISKVSHVAKRYSDSSNNEELDSYTIGSIGASFFTQFRNKDLRIDLDIKNILNEEYYIYSDTQGDPRTFLFNIMLEL</sequence>
<evidence type="ECO:0000256" key="4">
    <source>
        <dbReference type="ARBA" id="ARBA00022496"/>
    </source>
</evidence>
<dbReference type="EMBL" id="NXIE01000003">
    <property type="protein sequence ID" value="RXK12707.1"/>
    <property type="molecule type" value="Genomic_DNA"/>
</dbReference>
<evidence type="ECO:0000256" key="1">
    <source>
        <dbReference type="ARBA" id="ARBA00004571"/>
    </source>
</evidence>
<evidence type="ECO:0000256" key="2">
    <source>
        <dbReference type="ARBA" id="ARBA00022448"/>
    </source>
</evidence>
<protein>
    <recommendedName>
        <fullName evidence="14">TonB-dependent receptor-like beta-barrel domain-containing protein</fullName>
    </recommendedName>
</protein>
<evidence type="ECO:0008006" key="14">
    <source>
        <dbReference type="Google" id="ProtNLM"/>
    </source>
</evidence>
<evidence type="ECO:0000256" key="5">
    <source>
        <dbReference type="ARBA" id="ARBA00022692"/>
    </source>
</evidence>
<feature type="chain" id="PRO_5020699881" description="TonB-dependent receptor-like beta-barrel domain-containing protein" evidence="11">
    <location>
        <begin position="21"/>
        <end position="409"/>
    </location>
</feature>
<comment type="subcellular location">
    <subcellularLocation>
        <location evidence="1">Cell outer membrane</location>
        <topology evidence="1">Multi-pass membrane protein</topology>
    </subcellularLocation>
</comment>
<keyword evidence="5" id="KW-0812">Transmembrane</keyword>
<feature type="signal peptide" evidence="11">
    <location>
        <begin position="1"/>
        <end position="20"/>
    </location>
</feature>
<keyword evidence="2" id="KW-0813">Transport</keyword>
<dbReference type="RefSeq" id="WP_129061763.1">
    <property type="nucleotide sequence ID" value="NZ_NXIE01000003.1"/>
</dbReference>
<dbReference type="OrthoDB" id="5348914at2"/>
<dbReference type="GO" id="GO:0015344">
    <property type="term" value="F:siderophore uptake transmembrane transporter activity"/>
    <property type="evidence" value="ECO:0007669"/>
    <property type="project" value="TreeGrafter"/>
</dbReference>
<name>A0A4Q1AU24_9BACT</name>
<evidence type="ECO:0000256" key="8">
    <source>
        <dbReference type="ARBA" id="ARBA00023065"/>
    </source>
</evidence>
<dbReference type="Proteomes" id="UP000289718">
    <property type="component" value="Unassembled WGS sequence"/>
</dbReference>
<evidence type="ECO:0000256" key="11">
    <source>
        <dbReference type="SAM" id="SignalP"/>
    </source>
</evidence>
<gene>
    <name evidence="12" type="ORF">CP965_09015</name>
</gene>
<dbReference type="AlphaFoldDB" id="A0A4Q1AU24"/>
<evidence type="ECO:0000256" key="10">
    <source>
        <dbReference type="ARBA" id="ARBA00023237"/>
    </source>
</evidence>
<dbReference type="PANTHER" id="PTHR32552:SF68">
    <property type="entry name" value="FERRICHROME OUTER MEMBRANE TRANSPORTER_PHAGE RECEPTOR"/>
    <property type="match status" value="1"/>
</dbReference>
<evidence type="ECO:0000313" key="12">
    <source>
        <dbReference type="EMBL" id="RXK12707.1"/>
    </source>
</evidence>
<dbReference type="PANTHER" id="PTHR32552">
    <property type="entry name" value="FERRICHROME IRON RECEPTOR-RELATED"/>
    <property type="match status" value="1"/>
</dbReference>